<dbReference type="Proteomes" id="UP001629235">
    <property type="component" value="Unassembled WGS sequence"/>
</dbReference>
<sequence>RALGMGTVAEGIETETQLVLVRELGCDAAQGYLIGKPVSAVRIEPDAKTRFGPAPNALSSSQGARSGSR</sequence>
<comment type="caution">
    <text evidence="1">The sequence shown here is derived from an EMBL/GenBank/DDBJ whole genome shotgun (WGS) entry which is preliminary data.</text>
</comment>
<gene>
    <name evidence="1" type="ORF">PQR01_39800</name>
</gene>
<reference evidence="1 2" key="1">
    <citation type="journal article" date="2024" name="Chem. Sci.">
        <title>Discovery of megapolipeptins by genome mining of a Burkholderiales bacteria collection.</title>
        <authorList>
            <person name="Paulo B.S."/>
            <person name="Recchia M.J.J."/>
            <person name="Lee S."/>
            <person name="Fergusson C.H."/>
            <person name="Romanowski S.B."/>
            <person name="Hernandez A."/>
            <person name="Krull N."/>
            <person name="Liu D.Y."/>
            <person name="Cavanagh H."/>
            <person name="Bos A."/>
            <person name="Gray C.A."/>
            <person name="Murphy B.T."/>
            <person name="Linington R.G."/>
            <person name="Eustaquio A.S."/>
        </authorList>
    </citation>
    <scope>NUCLEOTIDE SEQUENCE [LARGE SCALE GENOMIC DNA]</scope>
    <source>
        <strain evidence="1 2">RL18-126-BIB-B</strain>
    </source>
</reference>
<dbReference type="EMBL" id="JAQQDW010000206">
    <property type="protein sequence ID" value="MFM0109350.1"/>
    <property type="molecule type" value="Genomic_DNA"/>
</dbReference>
<feature type="non-terminal residue" evidence="1">
    <location>
        <position position="1"/>
    </location>
</feature>
<evidence type="ECO:0000313" key="2">
    <source>
        <dbReference type="Proteomes" id="UP001629235"/>
    </source>
</evidence>
<keyword evidence="2" id="KW-1185">Reference proteome</keyword>
<proteinExistence type="predicted"/>
<accession>A0ACC7NRK9</accession>
<name>A0ACC7NRK9_9BURK</name>
<evidence type="ECO:0000313" key="1">
    <source>
        <dbReference type="EMBL" id="MFM0109350.1"/>
    </source>
</evidence>
<protein>
    <submittedName>
        <fullName evidence="1">EAL domain-containing protein</fullName>
    </submittedName>
</protein>
<organism evidence="1 2">
    <name type="scientific">Paraburkholderia rhynchosiae</name>
    <dbReference type="NCBI Taxonomy" id="487049"/>
    <lineage>
        <taxon>Bacteria</taxon>
        <taxon>Pseudomonadati</taxon>
        <taxon>Pseudomonadota</taxon>
        <taxon>Betaproteobacteria</taxon>
        <taxon>Burkholderiales</taxon>
        <taxon>Burkholderiaceae</taxon>
        <taxon>Paraburkholderia</taxon>
    </lineage>
</organism>